<protein>
    <submittedName>
        <fullName evidence="2">Uncharacterized protein</fullName>
    </submittedName>
</protein>
<comment type="caution">
    <text evidence="2">The sequence shown here is derived from an EMBL/GenBank/DDBJ whole genome shotgun (WGS) entry which is preliminary data.</text>
</comment>
<dbReference type="PANTHER" id="PTHR35692:SF5">
    <property type="entry name" value="REMORIN C-TERMINAL DOMAIN-CONTAINING PROTEIN"/>
    <property type="match status" value="1"/>
</dbReference>
<reference evidence="2 3" key="1">
    <citation type="submission" date="2019-07" db="EMBL/GenBank/DDBJ databases">
        <title>De Novo Assembly of kiwifruit Actinidia rufa.</title>
        <authorList>
            <person name="Sugita-Konishi S."/>
            <person name="Sato K."/>
            <person name="Mori E."/>
            <person name="Abe Y."/>
            <person name="Kisaki G."/>
            <person name="Hamano K."/>
            <person name="Suezawa K."/>
            <person name="Otani M."/>
            <person name="Fukuda T."/>
            <person name="Manabe T."/>
            <person name="Gomi K."/>
            <person name="Tabuchi M."/>
            <person name="Akimitsu K."/>
            <person name="Kataoka I."/>
        </authorList>
    </citation>
    <scope>NUCLEOTIDE SEQUENCE [LARGE SCALE GENOMIC DNA]</scope>
    <source>
        <strain evidence="3">cv. Fuchu</strain>
    </source>
</reference>
<evidence type="ECO:0000313" key="3">
    <source>
        <dbReference type="Proteomes" id="UP000585474"/>
    </source>
</evidence>
<evidence type="ECO:0000313" key="2">
    <source>
        <dbReference type="EMBL" id="GFZ15546.1"/>
    </source>
</evidence>
<evidence type="ECO:0000256" key="1">
    <source>
        <dbReference type="SAM" id="MobiDB-lite"/>
    </source>
</evidence>
<accession>A0A7J0GXN6</accession>
<dbReference type="EMBL" id="BJWL01000024">
    <property type="protein sequence ID" value="GFZ15546.1"/>
    <property type="molecule type" value="Genomic_DNA"/>
</dbReference>
<gene>
    <name evidence="2" type="ORF">Acr_24g0017360</name>
</gene>
<organism evidence="2 3">
    <name type="scientific">Actinidia rufa</name>
    <dbReference type="NCBI Taxonomy" id="165716"/>
    <lineage>
        <taxon>Eukaryota</taxon>
        <taxon>Viridiplantae</taxon>
        <taxon>Streptophyta</taxon>
        <taxon>Embryophyta</taxon>
        <taxon>Tracheophyta</taxon>
        <taxon>Spermatophyta</taxon>
        <taxon>Magnoliopsida</taxon>
        <taxon>eudicotyledons</taxon>
        <taxon>Gunneridae</taxon>
        <taxon>Pentapetalae</taxon>
        <taxon>asterids</taxon>
        <taxon>Ericales</taxon>
        <taxon>Actinidiaceae</taxon>
        <taxon>Actinidia</taxon>
    </lineage>
</organism>
<proteinExistence type="predicted"/>
<dbReference type="OrthoDB" id="1936256at2759"/>
<dbReference type="Proteomes" id="UP000585474">
    <property type="component" value="Unassembled WGS sequence"/>
</dbReference>
<dbReference type="AlphaFoldDB" id="A0A7J0GXN6"/>
<feature type="region of interest" description="Disordered" evidence="1">
    <location>
        <begin position="19"/>
        <end position="51"/>
    </location>
</feature>
<name>A0A7J0GXN6_9ERIC</name>
<sequence length="101" mass="11769">MSETAFCCFFPSNKRKMRKRTIVSPPDHAGNSSDWGNNDEMLSDMSTFSVKEQKRRLKKAKEEEEKVVKEAERVVQWVKQESARMDVSTINRVLKEDRDGD</sequence>
<keyword evidence="3" id="KW-1185">Reference proteome</keyword>
<dbReference type="PANTHER" id="PTHR35692">
    <property type="entry name" value="F26F24.11"/>
    <property type="match status" value="1"/>
</dbReference>